<reference evidence="1 2" key="1">
    <citation type="journal article" date="2015" name="Nature">
        <title>rRNA introns, odd ribosomes, and small enigmatic genomes across a large radiation of phyla.</title>
        <authorList>
            <person name="Brown C.T."/>
            <person name="Hug L.A."/>
            <person name="Thomas B.C."/>
            <person name="Sharon I."/>
            <person name="Castelle C.J."/>
            <person name="Singh A."/>
            <person name="Wilkins M.J."/>
            <person name="Williams K.H."/>
            <person name="Banfield J.F."/>
        </authorList>
    </citation>
    <scope>NUCLEOTIDE SEQUENCE [LARGE SCALE GENOMIC DNA]</scope>
</reference>
<accession>A0A0G0WJ11</accession>
<sequence>MAQVSKYPISKDVYDRCWEIFAKTLVNIKNPDEAQEIINDLLTPTERIMLTKRMAIAMLLSQGYEYREVMKILKVSFPTISAVSNSLKFGGNGYKKAINNILKDEKMKEFFNQIAQKLVAIPAKSGAGSGAWKYLKQELHKSSKDKRPF</sequence>
<proteinExistence type="predicted"/>
<dbReference type="InterPro" id="IPR010921">
    <property type="entry name" value="Trp_repressor/repl_initiator"/>
</dbReference>
<dbReference type="Proteomes" id="UP000034753">
    <property type="component" value="Unassembled WGS sequence"/>
</dbReference>
<comment type="caution">
    <text evidence="1">The sequence shown here is derived from an EMBL/GenBank/DDBJ whole genome shotgun (WGS) entry which is preliminary data.</text>
</comment>
<name>A0A0G0WJ11_9BACT</name>
<dbReference type="InterPro" id="IPR038116">
    <property type="entry name" value="TrpR-like_sf"/>
</dbReference>
<dbReference type="EMBL" id="LCBN01000038">
    <property type="protein sequence ID" value="KKS12889.1"/>
    <property type="molecule type" value="Genomic_DNA"/>
</dbReference>
<dbReference type="GO" id="GO:0003700">
    <property type="term" value="F:DNA-binding transcription factor activity"/>
    <property type="evidence" value="ECO:0007669"/>
    <property type="project" value="InterPro"/>
</dbReference>
<evidence type="ECO:0008006" key="3">
    <source>
        <dbReference type="Google" id="ProtNLM"/>
    </source>
</evidence>
<dbReference type="GO" id="GO:0043565">
    <property type="term" value="F:sequence-specific DNA binding"/>
    <property type="evidence" value="ECO:0007669"/>
    <property type="project" value="InterPro"/>
</dbReference>
<organism evidence="1 2">
    <name type="scientific">Candidatus Daviesbacteria bacterium GW2011_GWB1_41_5</name>
    <dbReference type="NCBI Taxonomy" id="1618429"/>
    <lineage>
        <taxon>Bacteria</taxon>
        <taxon>Candidatus Daviesiibacteriota</taxon>
    </lineage>
</organism>
<dbReference type="Pfam" id="PF01371">
    <property type="entry name" value="Trp_repressor"/>
    <property type="match status" value="1"/>
</dbReference>
<dbReference type="Gene3D" id="1.10.1270.10">
    <property type="entry name" value="TrpR-like"/>
    <property type="match status" value="1"/>
</dbReference>
<evidence type="ECO:0000313" key="2">
    <source>
        <dbReference type="Proteomes" id="UP000034753"/>
    </source>
</evidence>
<dbReference type="AlphaFoldDB" id="A0A0G0WJ11"/>
<dbReference type="PANTHER" id="PTHR40080:SF1">
    <property type="entry name" value="TRPR-LIKE PROTEIN YERC_YECD"/>
    <property type="match status" value="1"/>
</dbReference>
<dbReference type="InterPro" id="IPR000831">
    <property type="entry name" value="Trp_repress"/>
</dbReference>
<evidence type="ECO:0000313" key="1">
    <source>
        <dbReference type="EMBL" id="KKS12889.1"/>
    </source>
</evidence>
<dbReference type="InterPro" id="IPR013368">
    <property type="entry name" value="YecD_YerC"/>
</dbReference>
<protein>
    <recommendedName>
        <fullName evidence="3">TrpR like protein, YerC/YecD</fullName>
    </recommendedName>
</protein>
<dbReference type="PANTHER" id="PTHR40080">
    <property type="entry name" value="LMO1763 PROTEIN"/>
    <property type="match status" value="1"/>
</dbReference>
<gene>
    <name evidence="1" type="ORF">UU67_C0038G0006</name>
</gene>
<dbReference type="SUPFAM" id="SSF48295">
    <property type="entry name" value="TrpR-like"/>
    <property type="match status" value="1"/>
</dbReference>